<dbReference type="Proteomes" id="UP001165685">
    <property type="component" value="Unassembled WGS sequence"/>
</dbReference>
<feature type="non-terminal residue" evidence="4">
    <location>
        <position position="762"/>
    </location>
</feature>
<feature type="compositionally biased region" description="Gly residues" evidence="1">
    <location>
        <begin position="706"/>
        <end position="717"/>
    </location>
</feature>
<evidence type="ECO:0000259" key="3">
    <source>
        <dbReference type="Pfam" id="PF00668"/>
    </source>
</evidence>
<dbReference type="EMBL" id="JAQFWP010000117">
    <property type="protein sequence ID" value="MDA2808925.1"/>
    <property type="molecule type" value="Genomic_DNA"/>
</dbReference>
<protein>
    <submittedName>
        <fullName evidence="4">Condensation domain-containing protein</fullName>
    </submittedName>
</protein>
<dbReference type="Gene3D" id="3.30.559.30">
    <property type="entry name" value="Nonribosomal peptide synthetase, condensation domain"/>
    <property type="match status" value="1"/>
</dbReference>
<feature type="compositionally biased region" description="Low complexity" evidence="1">
    <location>
        <begin position="450"/>
        <end position="459"/>
    </location>
</feature>
<dbReference type="PANTHER" id="PTHR45527:SF1">
    <property type="entry name" value="FATTY ACID SYNTHASE"/>
    <property type="match status" value="1"/>
</dbReference>
<dbReference type="Gene3D" id="3.40.50.980">
    <property type="match status" value="3"/>
</dbReference>
<sequence>MTVDRDRRSDLTGAQSGVWYAQQVDPGNPVYNVGQYVDLRGDLDVGRFQEAVAAVAAEADALRTRIVDEGGVPRQAVHAPGGGEGRVDLVDLRGRPDPEAAALEAMLADMDTPADLFGGELYRFTLYRVGDGRHLWYQRFHHILVDAYSVAAITRRTAAHYTALGGGREAGRGFRPLREVVAEEEAYDASDRREDDRAYWARAMEGRPEPALLSQAAPAAPRRAVRARSGIGAEGRARVEEAAAAAGAGWAEALTALVACYVHRRTGARDVVLGMPVMNRLGSAALRTPSMVVNVLPLRVAVAPGDTVGAVIGRTKEALAGLRAHQRYRAEDVRRDLNLVGRAAGLYGPMVNIKAFDYALPFQGLEASVRTLSEGPVDDVSLSVHTAADGGLGFELNANPARYTEDDARERLAEFTRLVEGALSAPDAAAPEAMAPDPAADGATTGGSGDSAPAGPCSAHAGNGTPAEQGPVAVSADTGAGTGADTAAGRAVAALRVGALDLVAPDAIGRLTAVPDPRPVPEGTVADRVAAAVAHHPDRVAVEAGDGTLTYAGLWARSGEIAAALRSHGAGAGSVVAVVLPRSSDLVAALLGAVRAGATHLPVDPEFPADRIAYMLSDSGARLAVTAPGADKAVPEDIERLVVDGMEEGPTGAPIQVGGGKDGPRRDQGAMSREASADAVPDVRDVHADAADTDDERDAGDAPGVRGSGVGLRGSGASGTASVALDGPVGTGSLTGATTAPCSAAYVLYTSGSTGRPKGVVV</sequence>
<dbReference type="InterPro" id="IPR020845">
    <property type="entry name" value="AMP-binding_CS"/>
</dbReference>
<keyword evidence="5" id="KW-1185">Reference proteome</keyword>
<dbReference type="Pfam" id="PF00501">
    <property type="entry name" value="AMP-binding"/>
    <property type="match status" value="1"/>
</dbReference>
<feature type="compositionally biased region" description="Low complexity" evidence="1">
    <location>
        <begin position="426"/>
        <end position="443"/>
    </location>
</feature>
<dbReference type="PROSITE" id="PS00455">
    <property type="entry name" value="AMP_BINDING"/>
    <property type="match status" value="1"/>
</dbReference>
<comment type="caution">
    <text evidence="4">The sequence shown here is derived from an EMBL/GenBank/DDBJ whole genome shotgun (WGS) entry which is preliminary data.</text>
</comment>
<evidence type="ECO:0000313" key="5">
    <source>
        <dbReference type="Proteomes" id="UP001165685"/>
    </source>
</evidence>
<dbReference type="SUPFAM" id="SSF56801">
    <property type="entry name" value="Acetyl-CoA synthetase-like"/>
    <property type="match status" value="1"/>
</dbReference>
<evidence type="ECO:0000256" key="1">
    <source>
        <dbReference type="SAM" id="MobiDB-lite"/>
    </source>
</evidence>
<dbReference type="InterPro" id="IPR000873">
    <property type="entry name" value="AMP-dep_synth/lig_dom"/>
</dbReference>
<feature type="region of interest" description="Disordered" evidence="1">
    <location>
        <begin position="426"/>
        <end position="478"/>
    </location>
</feature>
<feature type="domain" description="Condensation" evidence="3">
    <location>
        <begin position="11"/>
        <end position="430"/>
    </location>
</feature>
<name>A0ABT4TXF2_9ACTN</name>
<dbReference type="Pfam" id="PF00668">
    <property type="entry name" value="Condensation"/>
    <property type="match status" value="1"/>
</dbReference>
<accession>A0ABT4TXF2</accession>
<dbReference type="InterPro" id="IPR023213">
    <property type="entry name" value="CAT-like_dom_sf"/>
</dbReference>
<dbReference type="Gene3D" id="3.30.559.10">
    <property type="entry name" value="Chloramphenicol acetyltransferase-like domain"/>
    <property type="match status" value="1"/>
</dbReference>
<feature type="domain" description="AMP-dependent synthetase/ligase" evidence="2">
    <location>
        <begin position="531"/>
        <end position="762"/>
    </location>
</feature>
<organism evidence="4 5">
    <name type="scientific">Nocardiopsis suaedae</name>
    <dbReference type="NCBI Taxonomy" id="3018444"/>
    <lineage>
        <taxon>Bacteria</taxon>
        <taxon>Bacillati</taxon>
        <taxon>Actinomycetota</taxon>
        <taxon>Actinomycetes</taxon>
        <taxon>Streptosporangiales</taxon>
        <taxon>Nocardiopsidaceae</taxon>
        <taxon>Nocardiopsis</taxon>
    </lineage>
</organism>
<dbReference type="PANTHER" id="PTHR45527">
    <property type="entry name" value="NONRIBOSOMAL PEPTIDE SYNTHETASE"/>
    <property type="match status" value="1"/>
</dbReference>
<evidence type="ECO:0000313" key="4">
    <source>
        <dbReference type="EMBL" id="MDA2808925.1"/>
    </source>
</evidence>
<reference evidence="4" key="1">
    <citation type="submission" date="2023-01" db="EMBL/GenBank/DDBJ databases">
        <title>Draft genome sequence of Nocardiopsis sp. LSu2-4 isolated from halophytes.</title>
        <authorList>
            <person name="Duangmal K."/>
            <person name="Chantavorakit T."/>
        </authorList>
    </citation>
    <scope>NUCLEOTIDE SEQUENCE</scope>
    <source>
        <strain evidence="4">LSu2-4</strain>
    </source>
</reference>
<dbReference type="SUPFAM" id="SSF52777">
    <property type="entry name" value="CoA-dependent acyltransferases"/>
    <property type="match status" value="2"/>
</dbReference>
<proteinExistence type="predicted"/>
<feature type="compositionally biased region" description="Basic and acidic residues" evidence="1">
    <location>
        <begin position="681"/>
        <end position="690"/>
    </location>
</feature>
<dbReference type="InterPro" id="IPR001242">
    <property type="entry name" value="Condensation_dom"/>
</dbReference>
<evidence type="ECO:0000259" key="2">
    <source>
        <dbReference type="Pfam" id="PF00501"/>
    </source>
</evidence>
<gene>
    <name evidence="4" type="ORF">O4U47_30750</name>
</gene>
<feature type="region of interest" description="Disordered" evidence="1">
    <location>
        <begin position="645"/>
        <end position="718"/>
    </location>
</feature>